<gene>
    <name evidence="3" type="ORF">Vretifemale_19636</name>
    <name evidence="4" type="ORF">Vretimale_18559</name>
</gene>
<reference evidence="3" key="1">
    <citation type="journal article" date="2021" name="Proc. Natl. Acad. Sci. U.S.A.">
        <title>Three genomes in the algal genus Volvox reveal the fate of a haploid sex-determining region after a transition to homothallism.</title>
        <authorList>
            <person name="Yamamoto K."/>
            <person name="Hamaji T."/>
            <person name="Kawai-Toyooka H."/>
            <person name="Matsuzaki R."/>
            <person name="Takahashi F."/>
            <person name="Nishimura Y."/>
            <person name="Kawachi M."/>
            <person name="Noguchi H."/>
            <person name="Minakuchi Y."/>
            <person name="Umen J.G."/>
            <person name="Toyoda A."/>
            <person name="Nozaki H."/>
        </authorList>
    </citation>
    <scope>NUCLEOTIDE SEQUENCE</scope>
    <source>
        <strain evidence="4">NIES-3785</strain>
        <strain evidence="3">NIES-3786</strain>
    </source>
</reference>
<evidence type="ECO:0000313" key="3">
    <source>
        <dbReference type="EMBL" id="GIL91941.1"/>
    </source>
</evidence>
<comment type="caution">
    <text evidence="3">The sequence shown here is derived from an EMBL/GenBank/DDBJ whole genome shotgun (WGS) entry which is preliminary data.</text>
</comment>
<feature type="compositionally biased region" description="Basic and acidic residues" evidence="2">
    <location>
        <begin position="394"/>
        <end position="403"/>
    </location>
</feature>
<dbReference type="EMBL" id="BNCQ01000070">
    <property type="protein sequence ID" value="GIM15878.1"/>
    <property type="molecule type" value="Genomic_DNA"/>
</dbReference>
<dbReference type="InterPro" id="IPR032675">
    <property type="entry name" value="LRR_dom_sf"/>
</dbReference>
<feature type="compositionally biased region" description="Low complexity" evidence="2">
    <location>
        <begin position="1013"/>
        <end position="1042"/>
    </location>
</feature>
<dbReference type="OrthoDB" id="544630at2759"/>
<proteinExistence type="predicted"/>
<dbReference type="Proteomes" id="UP000747110">
    <property type="component" value="Unassembled WGS sequence"/>
</dbReference>
<accession>A0A8J4CXV4</accession>
<feature type="compositionally biased region" description="Low complexity" evidence="2">
    <location>
        <begin position="383"/>
        <end position="393"/>
    </location>
</feature>
<comment type="subcellular location">
    <subcellularLocation>
        <location evidence="1">Cytoplasm</location>
        <location evidence="1">Cytoskeleton</location>
        <location evidence="1">Cilium axoneme</location>
    </subcellularLocation>
</comment>
<dbReference type="GO" id="GO:0005930">
    <property type="term" value="C:axoneme"/>
    <property type="evidence" value="ECO:0007669"/>
    <property type="project" value="UniProtKB-SubCell"/>
</dbReference>
<evidence type="ECO:0000313" key="4">
    <source>
        <dbReference type="EMBL" id="GIM15878.1"/>
    </source>
</evidence>
<feature type="region of interest" description="Disordered" evidence="2">
    <location>
        <begin position="633"/>
        <end position="656"/>
    </location>
</feature>
<protein>
    <submittedName>
        <fullName evidence="3">Uncharacterized protein</fullName>
    </submittedName>
</protein>
<keyword evidence="5" id="KW-1185">Reference proteome</keyword>
<feature type="compositionally biased region" description="Basic and acidic residues" evidence="2">
    <location>
        <begin position="1045"/>
        <end position="1059"/>
    </location>
</feature>
<feature type="compositionally biased region" description="Gly residues" evidence="2">
    <location>
        <begin position="643"/>
        <end position="654"/>
    </location>
</feature>
<evidence type="ECO:0000313" key="5">
    <source>
        <dbReference type="Proteomes" id="UP000747110"/>
    </source>
</evidence>
<dbReference type="EMBL" id="BNCP01000071">
    <property type="protein sequence ID" value="GIL91941.1"/>
    <property type="molecule type" value="Genomic_DNA"/>
</dbReference>
<name>A0A8J4CXV4_9CHLO</name>
<dbReference type="Proteomes" id="UP000722791">
    <property type="component" value="Unassembled WGS sequence"/>
</dbReference>
<feature type="compositionally biased region" description="Gly residues" evidence="2">
    <location>
        <begin position="1124"/>
        <end position="1133"/>
    </location>
</feature>
<organism evidence="3 5">
    <name type="scientific">Volvox reticuliferus</name>
    <dbReference type="NCBI Taxonomy" id="1737510"/>
    <lineage>
        <taxon>Eukaryota</taxon>
        <taxon>Viridiplantae</taxon>
        <taxon>Chlorophyta</taxon>
        <taxon>core chlorophytes</taxon>
        <taxon>Chlorophyceae</taxon>
        <taxon>CS clade</taxon>
        <taxon>Chlamydomonadales</taxon>
        <taxon>Volvocaceae</taxon>
        <taxon>Volvox</taxon>
    </lineage>
</organism>
<feature type="region of interest" description="Disordered" evidence="2">
    <location>
        <begin position="416"/>
        <end position="458"/>
    </location>
</feature>
<sequence length="1222" mass="127851">MPCCGGHGSGHKVSAPLQISRTQGVGDAAGEALLNLSVLKTLSEHVDAATAAACHSVCRAWREAFGLSCLNSTLCTSEPVDGTRARFVANLHGAVTLEVTQPAEKAQRGFERHIAALSRNRHFLQLKVHLPVREANEQQLALGALCALKPLTQLTSLVISRNPAFTSATHNLTEEDIDALSSLRNLNFLELCTAVPPPLGLSQLARLASRDLTQLRTLAFGHTSALWRIPDVARLCQLLDVCPVLTDLRLRCCAPPRDAKQLPDLMALPLPQRLTNFALTFARRLGRGEGGGHAGGGGGGAAAAVQLLGLGGAAVEDDDEAQYGEYEDMDEPWDSVDHLAPKPGLHVLIVEKGTRITRMDINVTISVSASDLPTVSIPGLRSRQQQQRQPQCEQQKKEQRDQQRMERILAMVKERGRYNASIQDKSDGDGDDDDHDEGKGKANDSGGADDEEDVPPYDVTPLVLSEYNRLLGQELGLSGALGEPEDLHLGVRLDILEDEDDAFAAAAAAAAAAAVNHMQHMPGGAAPPLQVLAHLQAALQAVDQLHNLQLQQNQGGHGQPGGANDAMLPVLAAAAATVDGVLANGGYGPGVAMLMQQIAHLNIGGGGGNNNNTGAAAAAAAVVHGAIQQQQQHAVNQHHQNHHGGGGGGGGGRGSAAPLAARVVQLQLGPLSPHMCYLNLALVPMVTQLAMVAPEPGPNGEEVLQPPQPPADTRVAPVLLDVRGGGYTQLKSLAITGYVDQDCKPATWMSRAWLSRIPTGMPSLEYLALYDTLPSAANDPTAIEGLRSLAHMEHLELRPLYLRFSVEVPCPLSVPPPALPPKLLQLTLKKVVIPASPPAPRGAASGSSDALALLPDLPMLTHLWLFDCTAPDLMVFRRATRLEDLRMGGTTTTTRLSDLLPCFPCLRGVILDCSYSVAPGWWSAKQMSALLSLRCLRSLQIDAVSLEPQPPPRAGTSSRALTLPGSAAPTAKLRGPAATAGLAAARVPDSDDDSDAYLSTEEDSPAQLGDGVAGPNSGTTTSAAAATGANQANNAGEQQAGGVRAESRESGSGAGDDKGAAAGGSAGSDLASVLAVLSGMTQLTDLTLSFDTPTLFYDEDENDEDEENGSNEGEGSDDSHHGSVGAGGPGGAGPSTSGATSGGGAKGEDDWDTASTGVRAHTDRVFDALLSVQAFVALTALRGLWRLRLGLPHGTVWKDVTSRLLPMLKIALDKTYVEMDVL</sequence>
<feature type="region of interest" description="Disordered" evidence="2">
    <location>
        <begin position="380"/>
        <end position="403"/>
    </location>
</feature>
<feature type="compositionally biased region" description="Acidic residues" evidence="2">
    <location>
        <begin position="990"/>
        <end position="1004"/>
    </location>
</feature>
<dbReference type="SUPFAM" id="SSF52047">
    <property type="entry name" value="RNI-like"/>
    <property type="match status" value="2"/>
</dbReference>
<feature type="compositionally biased region" description="Acidic residues" evidence="2">
    <location>
        <begin position="1097"/>
        <end position="1109"/>
    </location>
</feature>
<dbReference type="Gene3D" id="3.80.10.10">
    <property type="entry name" value="Ribonuclease Inhibitor"/>
    <property type="match status" value="1"/>
</dbReference>
<evidence type="ECO:0000256" key="1">
    <source>
        <dbReference type="ARBA" id="ARBA00004430"/>
    </source>
</evidence>
<evidence type="ECO:0000256" key="2">
    <source>
        <dbReference type="SAM" id="MobiDB-lite"/>
    </source>
</evidence>
<feature type="region of interest" description="Disordered" evidence="2">
    <location>
        <begin position="946"/>
        <end position="1066"/>
    </location>
</feature>
<dbReference type="AlphaFoldDB" id="A0A8J4CXV4"/>
<feature type="region of interest" description="Disordered" evidence="2">
    <location>
        <begin position="1096"/>
        <end position="1154"/>
    </location>
</feature>